<evidence type="ECO:0000313" key="1">
    <source>
        <dbReference type="EMBL" id="KAE8719479.1"/>
    </source>
</evidence>
<dbReference type="AlphaFoldDB" id="A0A6A3BX05"/>
<accession>A0A6A3BX05</accession>
<sequence length="95" mass="10799">MQQRVHSFNGNGTKAHKIELSEEDRKLLNKVTGRRLIPGVSKSRELPLGRNKRIKVWTFSRSAGNTPDRSLRTRKCLKRSKANILDVMDGLDLAT</sequence>
<keyword evidence="2" id="KW-1185">Reference proteome</keyword>
<evidence type="ECO:0000313" key="2">
    <source>
        <dbReference type="Proteomes" id="UP000436088"/>
    </source>
</evidence>
<name>A0A6A3BX05_HIBSY</name>
<proteinExistence type="predicted"/>
<organism evidence="1 2">
    <name type="scientific">Hibiscus syriacus</name>
    <name type="common">Rose of Sharon</name>
    <dbReference type="NCBI Taxonomy" id="106335"/>
    <lineage>
        <taxon>Eukaryota</taxon>
        <taxon>Viridiplantae</taxon>
        <taxon>Streptophyta</taxon>
        <taxon>Embryophyta</taxon>
        <taxon>Tracheophyta</taxon>
        <taxon>Spermatophyta</taxon>
        <taxon>Magnoliopsida</taxon>
        <taxon>eudicotyledons</taxon>
        <taxon>Gunneridae</taxon>
        <taxon>Pentapetalae</taxon>
        <taxon>rosids</taxon>
        <taxon>malvids</taxon>
        <taxon>Malvales</taxon>
        <taxon>Malvaceae</taxon>
        <taxon>Malvoideae</taxon>
        <taxon>Hibiscus</taxon>
    </lineage>
</organism>
<gene>
    <name evidence="1" type="ORF">F3Y22_tig00109957pilonHSYRG00216</name>
</gene>
<dbReference type="Proteomes" id="UP000436088">
    <property type="component" value="Unassembled WGS sequence"/>
</dbReference>
<reference evidence="1" key="1">
    <citation type="submission" date="2019-09" db="EMBL/GenBank/DDBJ databases">
        <title>Draft genome information of white flower Hibiscus syriacus.</title>
        <authorList>
            <person name="Kim Y.-M."/>
        </authorList>
    </citation>
    <scope>NUCLEOTIDE SEQUENCE [LARGE SCALE GENOMIC DNA]</scope>
    <source>
        <strain evidence="1">YM2019G1</strain>
    </source>
</reference>
<comment type="caution">
    <text evidence="1">The sequence shown here is derived from an EMBL/GenBank/DDBJ whole genome shotgun (WGS) entry which is preliminary data.</text>
</comment>
<protein>
    <submittedName>
        <fullName evidence="1">Uncharacterized protein</fullName>
    </submittedName>
</protein>
<dbReference type="EMBL" id="VEPZ02000788">
    <property type="protein sequence ID" value="KAE8719479.1"/>
    <property type="molecule type" value="Genomic_DNA"/>
</dbReference>